<gene>
    <name evidence="1" type="ORF">SAMN05878282_1129</name>
</gene>
<dbReference type="Proteomes" id="UP000185841">
    <property type="component" value="Unassembled WGS sequence"/>
</dbReference>
<protein>
    <submittedName>
        <fullName evidence="1">Uncharacterized protein</fullName>
    </submittedName>
</protein>
<dbReference type="EMBL" id="FTMP01000012">
    <property type="protein sequence ID" value="SIQ98367.1"/>
    <property type="molecule type" value="Genomic_DNA"/>
</dbReference>
<proteinExistence type="predicted"/>
<reference evidence="1 2" key="1">
    <citation type="submission" date="2017-01" db="EMBL/GenBank/DDBJ databases">
        <authorList>
            <person name="Mah S.A."/>
            <person name="Swanson W.J."/>
            <person name="Moy G.W."/>
            <person name="Vacquier V.D."/>
        </authorList>
    </citation>
    <scope>NUCLEOTIDE SEQUENCE [LARGE SCALE GENOMIC DNA]</scope>
    <source>
        <strain evidence="1 2">RU36E</strain>
    </source>
</reference>
<evidence type="ECO:0000313" key="2">
    <source>
        <dbReference type="Proteomes" id="UP000185841"/>
    </source>
</evidence>
<dbReference type="RefSeq" id="WP_076429208.1">
    <property type="nucleotide sequence ID" value="NZ_FTMP01000012.1"/>
</dbReference>
<accession>A0A1N6X7W8</accession>
<evidence type="ECO:0000313" key="1">
    <source>
        <dbReference type="EMBL" id="SIQ98367.1"/>
    </source>
</evidence>
<dbReference type="AlphaFoldDB" id="A0A1N6X7W8"/>
<name>A0A1N6X7W8_AQUAC</name>
<organism evidence="1 2">
    <name type="scientific">Aquipseudomonas alcaligenes</name>
    <name type="common">Pseudomonas alcaligenes</name>
    <dbReference type="NCBI Taxonomy" id="43263"/>
    <lineage>
        <taxon>Bacteria</taxon>
        <taxon>Pseudomonadati</taxon>
        <taxon>Pseudomonadota</taxon>
        <taxon>Gammaproteobacteria</taxon>
        <taxon>Pseudomonadales</taxon>
        <taxon>Pseudomonadaceae</taxon>
        <taxon>Aquipseudomonas</taxon>
    </lineage>
</organism>
<sequence length="68" mass="7708">MNRHSKTISRSMRPQIENIKGNIRAAVRPFDGIGSAFKAAIKELREEGIEIRYVAEKAHYIRVGQQVA</sequence>